<feature type="compositionally biased region" description="Basic and acidic residues" evidence="2">
    <location>
        <begin position="20"/>
        <end position="33"/>
    </location>
</feature>
<dbReference type="PANTHER" id="PTHR34466:SF3">
    <property type="entry name" value="OS11G0129800 PROTEIN"/>
    <property type="match status" value="1"/>
</dbReference>
<dbReference type="STRING" id="218851.A0A2G5EBX4"/>
<accession>A0A2G5EBX4</accession>
<feature type="coiled-coil region" evidence="1">
    <location>
        <begin position="189"/>
        <end position="216"/>
    </location>
</feature>
<dbReference type="AlphaFoldDB" id="A0A2G5EBX4"/>
<reference evidence="3 4" key="1">
    <citation type="submission" date="2017-09" db="EMBL/GenBank/DDBJ databases">
        <title>WGS assembly of Aquilegia coerulea Goldsmith.</title>
        <authorList>
            <person name="Hodges S."/>
            <person name="Kramer E."/>
            <person name="Nordborg M."/>
            <person name="Tomkins J."/>
            <person name="Borevitz J."/>
            <person name="Derieg N."/>
            <person name="Yan J."/>
            <person name="Mihaltcheva S."/>
            <person name="Hayes R.D."/>
            <person name="Rokhsar D."/>
        </authorList>
    </citation>
    <scope>NUCLEOTIDE SEQUENCE [LARGE SCALE GENOMIC DNA]</scope>
    <source>
        <strain evidence="4">cv. Goldsmith</strain>
    </source>
</reference>
<keyword evidence="1" id="KW-0175">Coiled coil</keyword>
<gene>
    <name evidence="3" type="ORF">AQUCO_00900088v1</name>
</gene>
<name>A0A2G5EBX4_AQUCA</name>
<dbReference type="Proteomes" id="UP000230069">
    <property type="component" value="Unassembled WGS sequence"/>
</dbReference>
<evidence type="ECO:0000256" key="2">
    <source>
        <dbReference type="SAM" id="MobiDB-lite"/>
    </source>
</evidence>
<feature type="region of interest" description="Disordered" evidence="2">
    <location>
        <begin position="1"/>
        <end position="78"/>
    </location>
</feature>
<sequence>MGQSLSRLDTGRRHRSVSRLRCEDSEGENEKKYGLSTTMKNKNVGNLSPSVQTRISVYSSDSEQSSHTRNSQTWSSQHPLCEPSDHFYSCSRAADPEDATSTSSFSEAEEKTIVAFTERMKSFQNDPAEGGSGTGGIYETVRSEVRRAITEIQSDLESVIQKKSPLTIVADMPPELVNPDAVELVSEIRSEYAAKLKQSQERAKKLRADLSVEEHREQEFSRILEEIIPEPKNFQAQKSRPRRKTSIERRRMSKRLAEEAMNYFDECVSISTFDGSDFSSADDPLSYLTVGDNPVDGHRILPSTSSSASANYFVNRFLNNNKELDEKSPSILSHEDSELLATGDSEDFIENPENLEDSSTSQSRKFRFSLAHAPEEADVIRHEMGNFIKMFGKGIQKNEMDHRVAVSSYYDGDFSELSFPDERLLFNKVVLRNKIDSGVLLLCDTWR</sequence>
<keyword evidence="4" id="KW-1185">Reference proteome</keyword>
<organism evidence="3 4">
    <name type="scientific">Aquilegia coerulea</name>
    <name type="common">Rocky mountain columbine</name>
    <dbReference type="NCBI Taxonomy" id="218851"/>
    <lineage>
        <taxon>Eukaryota</taxon>
        <taxon>Viridiplantae</taxon>
        <taxon>Streptophyta</taxon>
        <taxon>Embryophyta</taxon>
        <taxon>Tracheophyta</taxon>
        <taxon>Spermatophyta</taxon>
        <taxon>Magnoliopsida</taxon>
        <taxon>Ranunculales</taxon>
        <taxon>Ranunculaceae</taxon>
        <taxon>Thalictroideae</taxon>
        <taxon>Aquilegia</taxon>
    </lineage>
</organism>
<proteinExistence type="predicted"/>
<feature type="compositionally biased region" description="Polar residues" evidence="2">
    <location>
        <begin position="35"/>
        <end position="78"/>
    </location>
</feature>
<dbReference type="InParanoid" id="A0A2G5EBX4"/>
<evidence type="ECO:0000256" key="1">
    <source>
        <dbReference type="SAM" id="Coils"/>
    </source>
</evidence>
<evidence type="ECO:0000313" key="3">
    <source>
        <dbReference type="EMBL" id="PIA53265.1"/>
    </source>
</evidence>
<evidence type="ECO:0000313" key="4">
    <source>
        <dbReference type="Proteomes" id="UP000230069"/>
    </source>
</evidence>
<dbReference type="EMBL" id="KZ305026">
    <property type="protein sequence ID" value="PIA53265.1"/>
    <property type="molecule type" value="Genomic_DNA"/>
</dbReference>
<dbReference type="PANTHER" id="PTHR34466">
    <property type="entry name" value="OS11G0129800 PROTEIN"/>
    <property type="match status" value="1"/>
</dbReference>
<dbReference type="OrthoDB" id="660305at2759"/>
<protein>
    <submittedName>
        <fullName evidence="3">Uncharacterized protein</fullName>
    </submittedName>
</protein>